<protein>
    <submittedName>
        <fullName evidence="1">Uncharacterized protein</fullName>
    </submittedName>
</protein>
<evidence type="ECO:0000313" key="1">
    <source>
        <dbReference type="EMBL" id="AFC21925.1"/>
    </source>
</evidence>
<gene>
    <name evidence="1" type="ORF">GAP32_467</name>
</gene>
<proteinExistence type="predicted"/>
<reference evidence="1 2" key="1">
    <citation type="journal article" date="2014" name="Virology">
        <title>Supersize me: Cronobacter sakazakii phage GAP32.</title>
        <authorList>
            <person name="Abbasifar R."/>
            <person name="Griffiths M.W."/>
            <person name="Sabour P.M."/>
            <person name="Ackermann H.-W."/>
            <person name="Vandersteegen K."/>
            <person name="Lavigne R."/>
            <person name="Noben J.-P."/>
            <person name="Villa A.A."/>
            <person name="Abbasifar A."/>
            <person name="Nash J.H.E."/>
            <person name="Kropinski A.M."/>
        </authorList>
    </citation>
    <scope>NUCLEOTIDE SEQUENCE [LARGE SCALE GENOMIC DNA]</scope>
    <source>
        <strain evidence="1">GAP-32</strain>
    </source>
</reference>
<organism evidence="1 2">
    <name type="scientific">Cronobacter phage vB_CsaM_GAP32</name>
    <dbReference type="NCBI Taxonomy" id="1141136"/>
    <lineage>
        <taxon>Viruses</taxon>
        <taxon>Duplodnaviria</taxon>
        <taxon>Heunggongvirae</taxon>
        <taxon>Uroviricota</taxon>
        <taxon>Caudoviricetes</taxon>
        <taxon>Mimasvirus</taxon>
        <taxon>Mimasvirus GAP32</taxon>
    </lineage>
</organism>
<name>K4F9Q6_9CAUD</name>
<evidence type="ECO:0000313" key="2">
    <source>
        <dbReference type="Proteomes" id="UP000000457"/>
    </source>
</evidence>
<dbReference type="RefSeq" id="YP_006987580.1">
    <property type="nucleotide sequence ID" value="NC_019401.1"/>
</dbReference>
<dbReference type="Proteomes" id="UP000000457">
    <property type="component" value="Segment"/>
</dbReference>
<sequence length="167" mass="19775">MKTVSNIEEMTIEIINQFASTFKHGFEPYKYVFENDTIKINNNDGVTVLLITKESITIRDVIQDAIDDIKYQQDLQIAQVRNKALLEEFKKYNFDPLVFQVLQNNAIYISKPEPNYKTFKYFNTEEQWFQQSTVHENVLPYESSKQINKIKQAVMKDLSIQWIVYSE</sequence>
<dbReference type="KEGG" id="vg:13994215"/>
<dbReference type="OrthoDB" id="38076at10239"/>
<dbReference type="GeneID" id="13994215"/>
<accession>K4F9Q6</accession>
<keyword evidence="2" id="KW-1185">Reference proteome</keyword>
<dbReference type="EMBL" id="JN882285">
    <property type="protein sequence ID" value="AFC21925.1"/>
    <property type="molecule type" value="Genomic_DNA"/>
</dbReference>